<protein>
    <submittedName>
        <fullName evidence="2">Uncharacterized protein</fullName>
    </submittedName>
</protein>
<sequence>MLPIDRVCESLDQVKAKCVQIGNLRNSLNLQGVPFKAKFSPFVRKTRSSMSPFFVISLS</sequence>
<name>A0A915JWX5_ROMCU</name>
<accession>A0A915JWX5</accession>
<organism evidence="1 2">
    <name type="scientific">Romanomermis culicivorax</name>
    <name type="common">Nematode worm</name>
    <dbReference type="NCBI Taxonomy" id="13658"/>
    <lineage>
        <taxon>Eukaryota</taxon>
        <taxon>Metazoa</taxon>
        <taxon>Ecdysozoa</taxon>
        <taxon>Nematoda</taxon>
        <taxon>Enoplea</taxon>
        <taxon>Dorylaimia</taxon>
        <taxon>Mermithida</taxon>
        <taxon>Mermithoidea</taxon>
        <taxon>Mermithidae</taxon>
        <taxon>Romanomermis</taxon>
    </lineage>
</organism>
<reference evidence="2" key="1">
    <citation type="submission" date="2022-11" db="UniProtKB">
        <authorList>
            <consortium name="WormBaseParasite"/>
        </authorList>
    </citation>
    <scope>IDENTIFICATION</scope>
</reference>
<dbReference type="AlphaFoldDB" id="A0A915JWX5"/>
<keyword evidence="1" id="KW-1185">Reference proteome</keyword>
<evidence type="ECO:0000313" key="2">
    <source>
        <dbReference type="WBParaSite" id="nRc.2.0.1.t30588-RA"/>
    </source>
</evidence>
<proteinExistence type="predicted"/>
<evidence type="ECO:0000313" key="1">
    <source>
        <dbReference type="Proteomes" id="UP000887565"/>
    </source>
</evidence>
<dbReference type="WBParaSite" id="nRc.2.0.1.t30588-RA">
    <property type="protein sequence ID" value="nRc.2.0.1.t30588-RA"/>
    <property type="gene ID" value="nRc.2.0.1.g30588"/>
</dbReference>
<dbReference type="Proteomes" id="UP000887565">
    <property type="component" value="Unplaced"/>
</dbReference>